<dbReference type="AlphaFoldDB" id="A0A109BQA0"/>
<dbReference type="InterPro" id="IPR051446">
    <property type="entry name" value="HTH_trans_reg/aminotransferase"/>
</dbReference>
<dbReference type="InterPro" id="IPR004839">
    <property type="entry name" value="Aminotransferase_I/II_large"/>
</dbReference>
<evidence type="ECO:0000256" key="5">
    <source>
        <dbReference type="ARBA" id="ARBA00023163"/>
    </source>
</evidence>
<keyword evidence="3" id="KW-0805">Transcription regulation</keyword>
<dbReference type="PROSITE" id="PS50949">
    <property type="entry name" value="HTH_GNTR"/>
    <property type="match status" value="1"/>
</dbReference>
<dbReference type="EMBL" id="LMTR01000003">
    <property type="protein sequence ID" value="KWT72967.1"/>
    <property type="molecule type" value="Genomic_DNA"/>
</dbReference>
<organism evidence="7 8">
    <name type="scientific">Hyphomicrobium sulfonivorans</name>
    <dbReference type="NCBI Taxonomy" id="121290"/>
    <lineage>
        <taxon>Bacteria</taxon>
        <taxon>Pseudomonadati</taxon>
        <taxon>Pseudomonadota</taxon>
        <taxon>Alphaproteobacteria</taxon>
        <taxon>Hyphomicrobiales</taxon>
        <taxon>Hyphomicrobiaceae</taxon>
        <taxon>Hyphomicrobium</taxon>
    </lineage>
</organism>
<dbReference type="Pfam" id="PF00392">
    <property type="entry name" value="GntR"/>
    <property type="match status" value="1"/>
</dbReference>
<keyword evidence="7" id="KW-0808">Transferase</keyword>
<feature type="domain" description="HTH gntR-type" evidence="6">
    <location>
        <begin position="13"/>
        <end position="81"/>
    </location>
</feature>
<dbReference type="CDD" id="cd07377">
    <property type="entry name" value="WHTH_GntR"/>
    <property type="match status" value="1"/>
</dbReference>
<evidence type="ECO:0000259" key="6">
    <source>
        <dbReference type="PROSITE" id="PS50949"/>
    </source>
</evidence>
<keyword evidence="2" id="KW-0663">Pyridoxal phosphate</keyword>
<dbReference type="PATRIC" id="fig|121290.4.peg.3287"/>
<evidence type="ECO:0000256" key="4">
    <source>
        <dbReference type="ARBA" id="ARBA00023125"/>
    </source>
</evidence>
<dbReference type="InterPro" id="IPR036388">
    <property type="entry name" value="WH-like_DNA-bd_sf"/>
</dbReference>
<dbReference type="STRING" id="121290.APY04_0017"/>
<dbReference type="InterPro" id="IPR015424">
    <property type="entry name" value="PyrdxlP-dep_Trfase"/>
</dbReference>
<comment type="similarity">
    <text evidence="1">In the C-terminal section; belongs to the class-I pyridoxal-phosphate-dependent aminotransferase family.</text>
</comment>
<evidence type="ECO:0000256" key="3">
    <source>
        <dbReference type="ARBA" id="ARBA00023015"/>
    </source>
</evidence>
<proteinExistence type="inferred from homology"/>
<dbReference type="OrthoDB" id="9808770at2"/>
<name>A0A109BQA0_HYPSL</name>
<dbReference type="SMART" id="SM00345">
    <property type="entry name" value="HTH_GNTR"/>
    <property type="match status" value="1"/>
</dbReference>
<dbReference type="Gene3D" id="3.40.640.10">
    <property type="entry name" value="Type I PLP-dependent aspartate aminotransferase-like (Major domain)"/>
    <property type="match status" value="1"/>
</dbReference>
<evidence type="ECO:0000256" key="1">
    <source>
        <dbReference type="ARBA" id="ARBA00005384"/>
    </source>
</evidence>
<dbReference type="Proteomes" id="UP000059074">
    <property type="component" value="Unassembled WGS sequence"/>
</dbReference>
<dbReference type="GO" id="GO:0004069">
    <property type="term" value="F:L-aspartate:2-oxoglutarate aminotransferase activity"/>
    <property type="evidence" value="ECO:0007669"/>
    <property type="project" value="UniProtKB-EC"/>
</dbReference>
<dbReference type="InterPro" id="IPR015421">
    <property type="entry name" value="PyrdxlP-dep_Trfase_major"/>
</dbReference>
<evidence type="ECO:0000313" key="7">
    <source>
        <dbReference type="EMBL" id="KWT72967.1"/>
    </source>
</evidence>
<dbReference type="PANTHER" id="PTHR46577">
    <property type="entry name" value="HTH-TYPE TRANSCRIPTIONAL REGULATORY PROTEIN GABR"/>
    <property type="match status" value="1"/>
</dbReference>
<dbReference type="InterPro" id="IPR000524">
    <property type="entry name" value="Tscrpt_reg_HTH_GntR"/>
</dbReference>
<dbReference type="InterPro" id="IPR036390">
    <property type="entry name" value="WH_DNA-bd_sf"/>
</dbReference>
<dbReference type="PANTHER" id="PTHR46577:SF1">
    <property type="entry name" value="HTH-TYPE TRANSCRIPTIONAL REGULATORY PROTEIN GABR"/>
    <property type="match status" value="1"/>
</dbReference>
<dbReference type="RefSeq" id="WP_068458847.1">
    <property type="nucleotide sequence ID" value="NZ_LMTR01000003.1"/>
</dbReference>
<dbReference type="EC" id="2.6.1.1" evidence="7"/>
<accession>A0A109BQA0</accession>
<dbReference type="PRINTS" id="PR00035">
    <property type="entry name" value="HTHGNTR"/>
</dbReference>
<protein>
    <submittedName>
        <fullName evidence="7">Transcriptional regulator, GntR family domain</fullName>
        <ecNumber evidence="7">2.6.1.1</ecNumber>
    </submittedName>
</protein>
<dbReference type="GO" id="GO:0003677">
    <property type="term" value="F:DNA binding"/>
    <property type="evidence" value="ECO:0007669"/>
    <property type="project" value="UniProtKB-KW"/>
</dbReference>
<sequence length="506" mass="55649">MELDLRFDKDAGQTLQTQAFEQIRNLILKGFLRPGMILPPTRLLAQQLSISRNTIALAYDRLSAEGYIESRGRAGTFVSQSVPDESLSADAGGETQSGARGVGLPSPLLCFSGHPPVVSRPDAKQPLIDFWVGRSEPSSFPLETWRRLLLRKISVGGSKLTEYGDPAGLSELRVAIANHLARTRGVVVSAEQIIVTSGSQDALNLICRLLDVPNHPFYIENPCYQGAAFLFRSLGANLHPIAVDQQGIVVDKLPRSHAGVAFVTPSHQYPTGATLSLERRLALLEWANETNSVIIEDDYDSHFRYDSRPITALAGLDQDRRVFYLGTFSKSLAAGLRIGFTVVPHHLAQPARIVKSQMNHGQAWLDQAVLTEFIESGLYDRHLRRARKLYKSRRDCLIESLQQVFGNAEISGAEGGLHVVWKLPHGCSDAAVVQQRARLRGVGIYALNSGAAHDFDGSASRQMMVLGYSSVKEKDIVVAVNRLGELLDDMRSEFAPYLVFSRPKSA</sequence>
<keyword evidence="4" id="KW-0238">DNA-binding</keyword>
<dbReference type="Pfam" id="PF00155">
    <property type="entry name" value="Aminotran_1_2"/>
    <property type="match status" value="1"/>
</dbReference>
<keyword evidence="7" id="KW-0032">Aminotransferase</keyword>
<dbReference type="Gene3D" id="1.10.10.10">
    <property type="entry name" value="Winged helix-like DNA-binding domain superfamily/Winged helix DNA-binding domain"/>
    <property type="match status" value="1"/>
</dbReference>
<keyword evidence="8" id="KW-1185">Reference proteome</keyword>
<keyword evidence="5" id="KW-0804">Transcription</keyword>
<reference evidence="7 8" key="1">
    <citation type="submission" date="2015-10" db="EMBL/GenBank/DDBJ databases">
        <title>Transcriptomic analysis of a linuron degrading triple-species bacterial consortium.</title>
        <authorList>
            <person name="Albers P."/>
        </authorList>
    </citation>
    <scope>NUCLEOTIDE SEQUENCE [LARGE SCALE GENOMIC DNA]</scope>
    <source>
        <strain evidence="7 8">WDL6</strain>
    </source>
</reference>
<evidence type="ECO:0000256" key="2">
    <source>
        <dbReference type="ARBA" id="ARBA00022898"/>
    </source>
</evidence>
<dbReference type="GO" id="GO:0030170">
    <property type="term" value="F:pyridoxal phosphate binding"/>
    <property type="evidence" value="ECO:0007669"/>
    <property type="project" value="InterPro"/>
</dbReference>
<dbReference type="SUPFAM" id="SSF46785">
    <property type="entry name" value="Winged helix' DNA-binding domain"/>
    <property type="match status" value="1"/>
</dbReference>
<evidence type="ECO:0000313" key="8">
    <source>
        <dbReference type="Proteomes" id="UP000059074"/>
    </source>
</evidence>
<dbReference type="SUPFAM" id="SSF53383">
    <property type="entry name" value="PLP-dependent transferases"/>
    <property type="match status" value="1"/>
</dbReference>
<gene>
    <name evidence="7" type="ORF">APY04_0017</name>
</gene>
<comment type="caution">
    <text evidence="7">The sequence shown here is derived from an EMBL/GenBank/DDBJ whole genome shotgun (WGS) entry which is preliminary data.</text>
</comment>
<dbReference type="GO" id="GO:0003700">
    <property type="term" value="F:DNA-binding transcription factor activity"/>
    <property type="evidence" value="ECO:0007669"/>
    <property type="project" value="InterPro"/>
</dbReference>
<dbReference type="CDD" id="cd00609">
    <property type="entry name" value="AAT_like"/>
    <property type="match status" value="1"/>
</dbReference>